<feature type="chain" id="PRO_5040898468" evidence="1">
    <location>
        <begin position="25"/>
        <end position="264"/>
    </location>
</feature>
<evidence type="ECO:0000256" key="1">
    <source>
        <dbReference type="SAM" id="SignalP"/>
    </source>
</evidence>
<keyword evidence="1" id="KW-0732">Signal</keyword>
<reference evidence="2" key="1">
    <citation type="journal article" date="2014" name="Int. J. Syst. Evol. Microbiol.">
        <title>Complete genome sequence of Corynebacterium casei LMG S-19264T (=DSM 44701T), isolated from a smear-ripened cheese.</title>
        <authorList>
            <consortium name="US DOE Joint Genome Institute (JGI-PGF)"/>
            <person name="Walter F."/>
            <person name="Albersmeier A."/>
            <person name="Kalinowski J."/>
            <person name="Ruckert C."/>
        </authorList>
    </citation>
    <scope>NUCLEOTIDE SEQUENCE</scope>
    <source>
        <strain evidence="2">VKM Ac-1321</strain>
    </source>
</reference>
<evidence type="ECO:0000313" key="3">
    <source>
        <dbReference type="Proteomes" id="UP001143480"/>
    </source>
</evidence>
<reference evidence="2" key="2">
    <citation type="submission" date="2023-01" db="EMBL/GenBank/DDBJ databases">
        <authorList>
            <person name="Sun Q."/>
            <person name="Evtushenko L."/>
        </authorList>
    </citation>
    <scope>NUCLEOTIDE SEQUENCE</scope>
    <source>
        <strain evidence="2">VKM Ac-1321</strain>
    </source>
</reference>
<dbReference type="EMBL" id="BSFP01000162">
    <property type="protein sequence ID" value="GLL08590.1"/>
    <property type="molecule type" value="Genomic_DNA"/>
</dbReference>
<name>A0A9W6NSQ0_9ACTN</name>
<protein>
    <submittedName>
        <fullName evidence="2">Uncharacterized protein</fullName>
    </submittedName>
</protein>
<keyword evidence="3" id="KW-1185">Reference proteome</keyword>
<proteinExistence type="predicted"/>
<accession>A0A9W6NSQ0</accession>
<gene>
    <name evidence="2" type="ORF">GCM10017581_103570</name>
</gene>
<dbReference type="AlphaFoldDB" id="A0A9W6NSQ0"/>
<evidence type="ECO:0000313" key="2">
    <source>
        <dbReference type="EMBL" id="GLL08590.1"/>
    </source>
</evidence>
<feature type="signal peptide" evidence="1">
    <location>
        <begin position="1"/>
        <end position="24"/>
    </location>
</feature>
<dbReference type="RefSeq" id="WP_261958612.1">
    <property type="nucleotide sequence ID" value="NZ_BAAAXA010000001.1"/>
</dbReference>
<organism evidence="2 3">
    <name type="scientific">Dactylosporangium matsuzakiense</name>
    <dbReference type="NCBI Taxonomy" id="53360"/>
    <lineage>
        <taxon>Bacteria</taxon>
        <taxon>Bacillati</taxon>
        <taxon>Actinomycetota</taxon>
        <taxon>Actinomycetes</taxon>
        <taxon>Micromonosporales</taxon>
        <taxon>Micromonosporaceae</taxon>
        <taxon>Dactylosporangium</taxon>
    </lineage>
</organism>
<sequence length="264" mass="28809">MMRTLRAVVTGALLMFGAVGSGGAASGAGVAATAARLDALYVSIHGHADELRAAERLSYERVEGGTAACMHAHGRTAYRPVPYDGWYRDFTDADLGYGNGYGSVLDSLGGPGRRYLRNEAAQARLLPDERDLAPQDVDVYNACTAPYGHRPYWDFDGPTMSLDDLLTPVEADPVVQQAAAPYSACMHDRFGYTIGERPDDLLYPKSSMDAKFAADAECRRPAYTAAMLALAPRITPWEQRHRAELSAVRQQWRQLVADAARLPR</sequence>
<dbReference type="Proteomes" id="UP001143480">
    <property type="component" value="Unassembled WGS sequence"/>
</dbReference>
<comment type="caution">
    <text evidence="2">The sequence shown here is derived from an EMBL/GenBank/DDBJ whole genome shotgun (WGS) entry which is preliminary data.</text>
</comment>